<protein>
    <submittedName>
        <fullName evidence="3">(Mediterranean fruit fly) hypothetical protein</fullName>
    </submittedName>
</protein>
<evidence type="ECO:0000259" key="2">
    <source>
        <dbReference type="Pfam" id="PF00128"/>
    </source>
</evidence>
<dbReference type="PANTHER" id="PTHR10357">
    <property type="entry name" value="ALPHA-AMYLASE FAMILY MEMBER"/>
    <property type="match status" value="1"/>
</dbReference>
<dbReference type="OrthoDB" id="1740265at2759"/>
<feature type="domain" description="Glycosyl hydrolase family 13 catalytic" evidence="2">
    <location>
        <begin position="2"/>
        <end position="193"/>
    </location>
</feature>
<sequence length="287" mass="32798">MVETWSPIEIVMQYYGNETADGGQIPFNFQMISNLGYDSDAYHYSEMINLWFEHMPAGRTPNWVIGNHDKNRVGSRFGTERIDLFNILLLTLPGCSITYNGEEIGMTDVWISWEETVDPQACNNEQDGYEWRSRDPARTPFQWSDAANAGFTTGRSTWLPISADYKRLNVKRERGVALSHLNIFKELQKLRQLATFQDGDAEVKALNKNVLGVKRSLRGNHTYITLLNIFGNIENFNLHEHFANLSAEFEYVLITDRSIKHKGDKVSASSVSLMPHESVVLKSTIRQ</sequence>
<evidence type="ECO:0000313" key="4">
    <source>
        <dbReference type="Proteomes" id="UP000606786"/>
    </source>
</evidence>
<dbReference type="SUPFAM" id="SSF51445">
    <property type="entry name" value="(Trans)glycosidases"/>
    <property type="match status" value="1"/>
</dbReference>
<dbReference type="AlphaFoldDB" id="A0A811VAJ9"/>
<evidence type="ECO:0000256" key="1">
    <source>
        <dbReference type="ARBA" id="ARBA00022729"/>
    </source>
</evidence>
<comment type="caution">
    <text evidence="3">The sequence shown here is derived from an EMBL/GenBank/DDBJ whole genome shotgun (WGS) entry which is preliminary data.</text>
</comment>
<dbReference type="InterPro" id="IPR017853">
    <property type="entry name" value="GH"/>
</dbReference>
<keyword evidence="4" id="KW-1185">Reference proteome</keyword>
<dbReference type="Proteomes" id="UP000606786">
    <property type="component" value="Unassembled WGS sequence"/>
</dbReference>
<organism evidence="3 4">
    <name type="scientific">Ceratitis capitata</name>
    <name type="common">Mediterranean fruit fly</name>
    <name type="synonym">Tephritis capitata</name>
    <dbReference type="NCBI Taxonomy" id="7213"/>
    <lineage>
        <taxon>Eukaryota</taxon>
        <taxon>Metazoa</taxon>
        <taxon>Ecdysozoa</taxon>
        <taxon>Arthropoda</taxon>
        <taxon>Hexapoda</taxon>
        <taxon>Insecta</taxon>
        <taxon>Pterygota</taxon>
        <taxon>Neoptera</taxon>
        <taxon>Endopterygota</taxon>
        <taxon>Diptera</taxon>
        <taxon>Brachycera</taxon>
        <taxon>Muscomorpha</taxon>
        <taxon>Tephritoidea</taxon>
        <taxon>Tephritidae</taxon>
        <taxon>Ceratitis</taxon>
        <taxon>Ceratitis</taxon>
    </lineage>
</organism>
<name>A0A811VAJ9_CERCA</name>
<proteinExistence type="predicted"/>
<evidence type="ECO:0000313" key="3">
    <source>
        <dbReference type="EMBL" id="CAD7012895.1"/>
    </source>
</evidence>
<reference evidence="3" key="1">
    <citation type="submission" date="2020-11" db="EMBL/GenBank/DDBJ databases">
        <authorList>
            <person name="Whitehead M."/>
        </authorList>
    </citation>
    <scope>NUCLEOTIDE SEQUENCE</scope>
    <source>
        <strain evidence="3">EGII</strain>
    </source>
</reference>
<dbReference type="InterPro" id="IPR013780">
    <property type="entry name" value="Glyco_hydro_b"/>
</dbReference>
<dbReference type="InterPro" id="IPR006047">
    <property type="entry name" value="GH13_cat_dom"/>
</dbReference>
<dbReference type="GO" id="GO:0005975">
    <property type="term" value="P:carbohydrate metabolic process"/>
    <property type="evidence" value="ECO:0007669"/>
    <property type="project" value="InterPro"/>
</dbReference>
<gene>
    <name evidence="3" type="ORF">CCAP1982_LOCUS20994</name>
</gene>
<keyword evidence="1" id="KW-0732">Signal</keyword>
<dbReference type="Gene3D" id="2.60.40.1180">
    <property type="entry name" value="Golgi alpha-mannosidase II"/>
    <property type="match status" value="1"/>
</dbReference>
<dbReference type="Gene3D" id="3.20.20.80">
    <property type="entry name" value="Glycosidases"/>
    <property type="match status" value="1"/>
</dbReference>
<dbReference type="PANTHER" id="PTHR10357:SF234">
    <property type="entry name" value="MALTASE A2-RELATED"/>
    <property type="match status" value="1"/>
</dbReference>
<dbReference type="EMBL" id="CAJHJT010000056">
    <property type="protein sequence ID" value="CAD7012895.1"/>
    <property type="molecule type" value="Genomic_DNA"/>
</dbReference>
<dbReference type="Pfam" id="PF00128">
    <property type="entry name" value="Alpha-amylase"/>
    <property type="match status" value="1"/>
</dbReference>
<accession>A0A811VAJ9</accession>